<dbReference type="PIRSF" id="PIRSF028304">
    <property type="entry name" value="UCP028304"/>
    <property type="match status" value="1"/>
</dbReference>
<reference evidence="1 2" key="1">
    <citation type="submission" date="2020-06" db="EMBL/GenBank/DDBJ databases">
        <authorList>
            <person name="Voronona O.L."/>
            <person name="Aksenova E.I."/>
            <person name="Kunda M.S."/>
            <person name="Semenov A.N."/>
            <person name="Ryzhova N."/>
        </authorList>
    </citation>
    <scope>NUCLEOTIDE SEQUENCE [LARGE SCALE GENOMIC DNA]</scope>
    <source>
        <strain evidence="1 2">MPKMM3633</strain>
    </source>
</reference>
<dbReference type="PANTHER" id="PTHR35370">
    <property type="entry name" value="CYTOPLASMIC PROTEIN-RELATED-RELATED"/>
    <property type="match status" value="1"/>
</dbReference>
<accession>A0A859CV10</accession>
<dbReference type="InterPro" id="IPR010272">
    <property type="entry name" value="T6SS_TssF"/>
</dbReference>
<evidence type="ECO:0000313" key="1">
    <source>
        <dbReference type="EMBL" id="QKK79832.1"/>
    </source>
</evidence>
<dbReference type="EMBL" id="CP054301">
    <property type="protein sequence ID" value="QKK79832.1"/>
    <property type="molecule type" value="Genomic_DNA"/>
</dbReference>
<dbReference type="RefSeq" id="WP_176334753.1">
    <property type="nucleotide sequence ID" value="NZ_BAAAEF010000029.1"/>
</dbReference>
<protein>
    <submittedName>
        <fullName evidence="1">T6SS component TssF (ImpG/VasA)</fullName>
    </submittedName>
</protein>
<organism evidence="1 2">
    <name type="scientific">Marinomonas primoryensis</name>
    <dbReference type="NCBI Taxonomy" id="178399"/>
    <lineage>
        <taxon>Bacteria</taxon>
        <taxon>Pseudomonadati</taxon>
        <taxon>Pseudomonadota</taxon>
        <taxon>Gammaproteobacteria</taxon>
        <taxon>Oceanospirillales</taxon>
        <taxon>Oceanospirillaceae</taxon>
        <taxon>Marinomonas</taxon>
    </lineage>
</organism>
<name>A0A859CV10_9GAMM</name>
<dbReference type="Pfam" id="PF05947">
    <property type="entry name" value="T6SS_TssF"/>
    <property type="match status" value="1"/>
</dbReference>
<dbReference type="Proteomes" id="UP000509371">
    <property type="component" value="Chromosome"/>
</dbReference>
<dbReference type="KEGG" id="mpri:MP3633_1097"/>
<dbReference type="NCBIfam" id="TIGR03359">
    <property type="entry name" value="VI_chp_6"/>
    <property type="match status" value="1"/>
</dbReference>
<dbReference type="PANTHER" id="PTHR35370:SF4">
    <property type="entry name" value="TYPE VI SECRETION SYSTEM BASEPLATE SUBUNIT TSSF"/>
    <property type="match status" value="1"/>
</dbReference>
<dbReference type="AlphaFoldDB" id="A0A859CV10"/>
<evidence type="ECO:0000313" key="2">
    <source>
        <dbReference type="Proteomes" id="UP000509371"/>
    </source>
</evidence>
<gene>
    <name evidence="1" type="ORF">MP3633_1097</name>
</gene>
<sequence length="589" mass="67668">MSQEKYFREELAFLREQGKQFTEIHPQLSRFLHGRNTDPDVERLLEGFAFLTGRLREKIEDEFPELTHSIINMLWPNYLRPVPSMSIVKFFPEESISVKHVISSGTQLDSRPAFGTTCHFKTCRDVSIYPIECESVSAHHTREASTVDLIMSMDGELTIDDIKLDTLRFYIGGDKYSSEMLYLWLNHYLESVTLDVDGVEFRLPKNCFSLVGFNEGDALLPYPKNVYDGYRILQEYLTFPEAFYFFDMKGVDNVLPRDTTGVFTIRMIFNKTFQAGMKIKSEMFQLYCTPVVNLFEHDADPIDLTGRKTEYRIFPSSSTPEHYEIFNINEVAGWQNSTNVDSRIRGGKRIYSSFESFQHEVERVRNREALYYRARVKDSIRKDGFDNFISFIRGDEVSAYNFDESVSIKLTCTNRQLPVELGVGDICVATDSSPTFASFENITIPSQPLRPVLDGSLLWTLISNLSLNYLSLLSKDALCSVLRAYDFKALVDRQAERVSRLRLNGILNIESMPTDRLIYGMPIRGLKSTITLDQEAFGSEGELFLFGTVLSKFFSLYASINSFHELIVINSTNKEEYSWGIQEGMQPLI</sequence>
<proteinExistence type="predicted"/>